<evidence type="ECO:0000256" key="1">
    <source>
        <dbReference type="ARBA" id="ARBA00010879"/>
    </source>
</evidence>
<keyword evidence="6" id="KW-0255">Endonuclease</keyword>
<evidence type="ECO:0000256" key="3">
    <source>
        <dbReference type="ARBA" id="ARBA00022679"/>
    </source>
</evidence>
<dbReference type="Proteomes" id="UP000054313">
    <property type="component" value="Unassembled WGS sequence"/>
</dbReference>
<evidence type="ECO:0000256" key="5">
    <source>
        <dbReference type="ARBA" id="ARBA00022722"/>
    </source>
</evidence>
<accession>A0A093FJZ9</accession>
<comment type="similarity">
    <text evidence="1">Belongs to the beta type-B retroviral polymerase family. HERV class-II K(HML-2) pol subfamily.</text>
</comment>
<evidence type="ECO:0000256" key="4">
    <source>
        <dbReference type="ARBA" id="ARBA00022695"/>
    </source>
</evidence>
<dbReference type="InterPro" id="IPR043128">
    <property type="entry name" value="Rev_trsase/Diguanyl_cyclase"/>
</dbReference>
<dbReference type="GO" id="GO:0003964">
    <property type="term" value="F:RNA-directed DNA polymerase activity"/>
    <property type="evidence" value="ECO:0007669"/>
    <property type="project" value="UniProtKB-KW"/>
</dbReference>
<dbReference type="AlphaFoldDB" id="A0A093FJZ9"/>
<dbReference type="InterPro" id="IPR043502">
    <property type="entry name" value="DNA/RNA_pol_sf"/>
</dbReference>
<keyword evidence="11" id="KW-1185">Reference proteome</keyword>
<dbReference type="GO" id="GO:0004523">
    <property type="term" value="F:RNA-DNA hybrid ribonuclease activity"/>
    <property type="evidence" value="ECO:0007669"/>
    <property type="project" value="UniProtKB-EC"/>
</dbReference>
<dbReference type="GO" id="GO:0035613">
    <property type="term" value="F:RNA stem-loop binding"/>
    <property type="evidence" value="ECO:0007669"/>
    <property type="project" value="TreeGrafter"/>
</dbReference>
<dbReference type="Pfam" id="PF06817">
    <property type="entry name" value="RVT_thumb"/>
    <property type="match status" value="1"/>
</dbReference>
<evidence type="ECO:0000313" key="11">
    <source>
        <dbReference type="Proteomes" id="UP000054313"/>
    </source>
</evidence>
<dbReference type="EMBL" id="KK628985">
    <property type="protein sequence ID" value="KFV54621.1"/>
    <property type="molecule type" value="Genomic_DNA"/>
</dbReference>
<name>A0A093FJZ9_GAVST</name>
<feature type="non-terminal residue" evidence="10">
    <location>
        <position position="258"/>
    </location>
</feature>
<reference evidence="10 11" key="1">
    <citation type="submission" date="2014-04" db="EMBL/GenBank/DDBJ databases">
        <title>Genome evolution of avian class.</title>
        <authorList>
            <person name="Zhang G."/>
            <person name="Li C."/>
        </authorList>
    </citation>
    <scope>NUCLEOTIDE SEQUENCE [LARGE SCALE GENOMIC DNA]</scope>
    <source>
        <strain evidence="10">BGI_N328</strain>
    </source>
</reference>
<keyword evidence="4" id="KW-0548">Nucleotidyltransferase</keyword>
<keyword evidence="3" id="KW-0808">Transferase</keyword>
<keyword evidence="7" id="KW-0378">Hydrolase</keyword>
<evidence type="ECO:0000313" key="10">
    <source>
        <dbReference type="EMBL" id="KFV54621.1"/>
    </source>
</evidence>
<keyword evidence="5" id="KW-0540">Nuclease</keyword>
<dbReference type="Gene3D" id="3.10.10.10">
    <property type="entry name" value="HIV Type 1 Reverse Transcriptase, subunit A, domain 1"/>
    <property type="match status" value="1"/>
</dbReference>
<dbReference type="InterPro" id="IPR000477">
    <property type="entry name" value="RT_dom"/>
</dbReference>
<organism evidence="10 11">
    <name type="scientific">Gavia stellata</name>
    <name type="common">Red-throated diver</name>
    <name type="synonym">Colymbus stellatus</name>
    <dbReference type="NCBI Taxonomy" id="37040"/>
    <lineage>
        <taxon>Eukaryota</taxon>
        <taxon>Metazoa</taxon>
        <taxon>Chordata</taxon>
        <taxon>Craniata</taxon>
        <taxon>Vertebrata</taxon>
        <taxon>Euteleostomi</taxon>
        <taxon>Archelosauria</taxon>
        <taxon>Archosauria</taxon>
        <taxon>Dinosauria</taxon>
        <taxon>Saurischia</taxon>
        <taxon>Theropoda</taxon>
        <taxon>Coelurosauria</taxon>
        <taxon>Aves</taxon>
        <taxon>Neognathae</taxon>
        <taxon>Neoaves</taxon>
        <taxon>Aequornithes</taxon>
        <taxon>Gaviiformes</taxon>
        <taxon>Gaviidae</taxon>
        <taxon>Gavia</taxon>
    </lineage>
</organism>
<sequence>DQWPLKEDWLQTVQTLVQEQLEAGRIVPSTSPWNTPIFTIPKKSEKWRLLHDLCAINTVMQDMGALQPGLPSPVMIPQDWDLFIVDLKDCFFTIPLHPKDAEKFAFSVPSVNKKEPAKRYHWVVLPQGMKNSPTLCQMYVSWALQPFHKQNPFLLVYHYMGDILVAGKDLDVEKTLQDLTVTVEGKGLKIAPEKVQKGPPWHYLGWIITQGTVRPQKIQLTTQITTLTDVQKLLGDIQWVRSIVGITNDDLEPLMPLL</sequence>
<dbReference type="InterPro" id="IPR010661">
    <property type="entry name" value="RVT_thumb"/>
</dbReference>
<evidence type="ECO:0000259" key="9">
    <source>
        <dbReference type="PROSITE" id="PS50878"/>
    </source>
</evidence>
<dbReference type="EC" id="3.1.26.4" evidence="2"/>
<evidence type="ECO:0000256" key="7">
    <source>
        <dbReference type="ARBA" id="ARBA00022801"/>
    </source>
</evidence>
<dbReference type="Gene3D" id="3.30.70.270">
    <property type="match status" value="2"/>
</dbReference>
<evidence type="ECO:0000256" key="8">
    <source>
        <dbReference type="ARBA" id="ARBA00022918"/>
    </source>
</evidence>
<dbReference type="Pfam" id="PF00078">
    <property type="entry name" value="RVT_1"/>
    <property type="match status" value="1"/>
</dbReference>
<feature type="non-terminal residue" evidence="10">
    <location>
        <position position="1"/>
    </location>
</feature>
<dbReference type="PANTHER" id="PTHR41694:SF3">
    <property type="entry name" value="RNA-DIRECTED DNA POLYMERASE-RELATED"/>
    <property type="match status" value="1"/>
</dbReference>
<dbReference type="PROSITE" id="PS50878">
    <property type="entry name" value="RT_POL"/>
    <property type="match status" value="1"/>
</dbReference>
<gene>
    <name evidence="10" type="ORF">N328_10484</name>
</gene>
<proteinExistence type="inferred from homology"/>
<evidence type="ECO:0000256" key="6">
    <source>
        <dbReference type="ARBA" id="ARBA00022759"/>
    </source>
</evidence>
<keyword evidence="8" id="KW-0695">RNA-directed DNA polymerase</keyword>
<feature type="domain" description="Reverse transcriptase" evidence="9">
    <location>
        <begin position="21"/>
        <end position="208"/>
    </location>
</feature>
<protein>
    <recommendedName>
        <fullName evidence="2">ribonuclease H</fullName>
        <ecNumber evidence="2">3.1.26.4</ecNumber>
    </recommendedName>
</protein>
<evidence type="ECO:0000256" key="2">
    <source>
        <dbReference type="ARBA" id="ARBA00012180"/>
    </source>
</evidence>
<dbReference type="SUPFAM" id="SSF56672">
    <property type="entry name" value="DNA/RNA polymerases"/>
    <property type="match status" value="1"/>
</dbReference>
<dbReference type="PANTHER" id="PTHR41694">
    <property type="entry name" value="ENDOGENOUS RETROVIRUS GROUP K MEMBER POL PROTEIN"/>
    <property type="match status" value="1"/>
</dbReference>